<gene>
    <name evidence="1" type="ORF">TNIN_336541</name>
</gene>
<accession>A0A8X6YBA1</accession>
<dbReference type="Proteomes" id="UP000886998">
    <property type="component" value="Unassembled WGS sequence"/>
</dbReference>
<dbReference type="AlphaFoldDB" id="A0A8X6YBA1"/>
<evidence type="ECO:0000313" key="2">
    <source>
        <dbReference type="Proteomes" id="UP000886998"/>
    </source>
</evidence>
<proteinExistence type="predicted"/>
<protein>
    <submittedName>
        <fullName evidence="1">Uncharacterized protein</fullName>
    </submittedName>
</protein>
<keyword evidence="2" id="KW-1185">Reference proteome</keyword>
<dbReference type="EMBL" id="BMAV01016633">
    <property type="protein sequence ID" value="GFY67577.1"/>
    <property type="molecule type" value="Genomic_DNA"/>
</dbReference>
<reference evidence="1" key="1">
    <citation type="submission" date="2020-08" db="EMBL/GenBank/DDBJ databases">
        <title>Multicomponent nature underlies the extraordinary mechanical properties of spider dragline silk.</title>
        <authorList>
            <person name="Kono N."/>
            <person name="Nakamura H."/>
            <person name="Mori M."/>
            <person name="Yoshida Y."/>
            <person name="Ohtoshi R."/>
            <person name="Malay A.D."/>
            <person name="Moran D.A.P."/>
            <person name="Tomita M."/>
            <person name="Numata K."/>
            <person name="Arakawa K."/>
        </authorList>
    </citation>
    <scope>NUCLEOTIDE SEQUENCE</scope>
</reference>
<comment type="caution">
    <text evidence="1">The sequence shown here is derived from an EMBL/GenBank/DDBJ whole genome shotgun (WGS) entry which is preliminary data.</text>
</comment>
<sequence length="91" mass="10442">MSFTFGTIHVYRSVPLGCPRQLELVPSIPRAVTQSQTVPERKAHFDEPQVSLSEVKTPLSDSKRDICLEMQIIIIKNKERTMHKHDVERGE</sequence>
<name>A0A8X6YBA1_9ARAC</name>
<evidence type="ECO:0000313" key="1">
    <source>
        <dbReference type="EMBL" id="GFY67577.1"/>
    </source>
</evidence>
<organism evidence="1 2">
    <name type="scientific">Trichonephila inaurata madagascariensis</name>
    <dbReference type="NCBI Taxonomy" id="2747483"/>
    <lineage>
        <taxon>Eukaryota</taxon>
        <taxon>Metazoa</taxon>
        <taxon>Ecdysozoa</taxon>
        <taxon>Arthropoda</taxon>
        <taxon>Chelicerata</taxon>
        <taxon>Arachnida</taxon>
        <taxon>Araneae</taxon>
        <taxon>Araneomorphae</taxon>
        <taxon>Entelegynae</taxon>
        <taxon>Araneoidea</taxon>
        <taxon>Nephilidae</taxon>
        <taxon>Trichonephila</taxon>
        <taxon>Trichonephila inaurata</taxon>
    </lineage>
</organism>